<dbReference type="SUPFAM" id="SSF51735">
    <property type="entry name" value="NAD(P)-binding Rossmann-fold domains"/>
    <property type="match status" value="1"/>
</dbReference>
<name>A0A3D9VEX4_THECX</name>
<dbReference type="GO" id="GO:0000166">
    <property type="term" value="F:nucleotide binding"/>
    <property type="evidence" value="ECO:0007669"/>
    <property type="project" value="UniProtKB-KW"/>
</dbReference>
<keyword evidence="9" id="KW-1185">Reference proteome</keyword>
<dbReference type="PANTHER" id="PTHR42722:SF1">
    <property type="entry name" value="VALINE DEHYDROGENASE"/>
    <property type="match status" value="1"/>
</dbReference>
<dbReference type="CDD" id="cd01075">
    <property type="entry name" value="NAD_bind_Leu_Phe_Val_DH"/>
    <property type="match status" value="1"/>
</dbReference>
<dbReference type="InterPro" id="IPR006096">
    <property type="entry name" value="Glu/Leu/Phe/Val/Trp_DH_C"/>
</dbReference>
<dbReference type="OrthoDB" id="9803297at2"/>
<evidence type="ECO:0000256" key="5">
    <source>
        <dbReference type="PIRSR" id="PIRSR000188-2"/>
    </source>
</evidence>
<evidence type="ECO:0000256" key="3">
    <source>
        <dbReference type="ARBA" id="ARBA00023027"/>
    </source>
</evidence>
<reference evidence="8 9" key="1">
    <citation type="submission" date="2018-08" db="EMBL/GenBank/DDBJ databases">
        <title>Sequencing the genomes of 1000 actinobacteria strains.</title>
        <authorList>
            <person name="Klenk H.-P."/>
        </authorList>
    </citation>
    <scope>NUCLEOTIDE SEQUENCE [LARGE SCALE GENOMIC DNA]</scope>
    <source>
        <strain evidence="8 9">DSM 22891</strain>
    </source>
</reference>
<feature type="domain" description="Glutamate/phenylalanine/leucine/valine/L-tryptophan dehydrogenase C-terminal" evidence="7">
    <location>
        <begin position="143"/>
        <end position="352"/>
    </location>
</feature>
<evidence type="ECO:0000256" key="2">
    <source>
        <dbReference type="ARBA" id="ARBA00023002"/>
    </source>
</evidence>
<dbReference type="SUPFAM" id="SSF53223">
    <property type="entry name" value="Aminoacid dehydrogenase-like, N-terminal domain"/>
    <property type="match status" value="1"/>
</dbReference>
<dbReference type="RefSeq" id="WP_115850289.1">
    <property type="nucleotide sequence ID" value="NZ_QTUC01000001.1"/>
</dbReference>
<gene>
    <name evidence="8" type="ORF">DFJ64_2114</name>
</gene>
<protein>
    <submittedName>
        <fullName evidence="8">Valine dehydrogenase (NAD+)</fullName>
    </submittedName>
</protein>
<proteinExistence type="inferred from homology"/>
<keyword evidence="3 5" id="KW-0520">NAD</keyword>
<keyword evidence="2 6" id="KW-0560">Oxidoreductase</keyword>
<sequence length="368" mass="39142">MTEVFGRYSGHEQVVFCADEASGLRAIIAIYSTALGPALGGTRFHPYPDEDAALRDVLNLSVAMAYKASLAGLDLGGGKAVIIGDPARDKSEALLRAYGRFIQSLGGRYITACDVGTEASDMNLIAEECDYVTGRTTDRGGSGDSAILTAFGVFQAMRACAEHRWGTPSLRGRRVGVVGVGKVGRRLVGHLVEDGAEVVITDISAAAIEEVRAHYPQVDVVADAPTLARADLDIYAPCALSGALDAATVSALRASIVCGAANNQLAHPGLDKVLDERGILYAPDYMVNAGGLIQVADELHGFSFERAEARAARIFDTTRRVLDIATAEGIPPAAAADRLAERRIAQARRLRPLWLGDRDVRVTRARLR</sequence>
<dbReference type="Pfam" id="PF02812">
    <property type="entry name" value="ELFV_dehydrog_N"/>
    <property type="match status" value="1"/>
</dbReference>
<dbReference type="GO" id="GO:0016639">
    <property type="term" value="F:oxidoreductase activity, acting on the CH-NH2 group of donors, NAD or NADP as acceptor"/>
    <property type="evidence" value="ECO:0007669"/>
    <property type="project" value="InterPro"/>
</dbReference>
<dbReference type="AlphaFoldDB" id="A0A3D9VEX4"/>
<dbReference type="InterPro" id="IPR046346">
    <property type="entry name" value="Aminoacid_DH-like_N_sf"/>
</dbReference>
<dbReference type="InterPro" id="IPR016211">
    <property type="entry name" value="Glu/Phe/Leu/Val/Trp_DH_bac/arc"/>
</dbReference>
<comment type="similarity">
    <text evidence="1 6">Belongs to the Glu/Leu/Phe/Val dehydrogenases family.</text>
</comment>
<dbReference type="PRINTS" id="PR00082">
    <property type="entry name" value="GLFDHDRGNASE"/>
</dbReference>
<evidence type="ECO:0000256" key="1">
    <source>
        <dbReference type="ARBA" id="ARBA00006382"/>
    </source>
</evidence>
<accession>A0A3D9VEX4</accession>
<dbReference type="GO" id="GO:0006520">
    <property type="term" value="P:amino acid metabolic process"/>
    <property type="evidence" value="ECO:0007669"/>
    <property type="project" value="InterPro"/>
</dbReference>
<evidence type="ECO:0000313" key="8">
    <source>
        <dbReference type="EMBL" id="REF36694.1"/>
    </source>
</evidence>
<organism evidence="8 9">
    <name type="scientific">Thermasporomyces composti</name>
    <dbReference type="NCBI Taxonomy" id="696763"/>
    <lineage>
        <taxon>Bacteria</taxon>
        <taxon>Bacillati</taxon>
        <taxon>Actinomycetota</taxon>
        <taxon>Actinomycetes</taxon>
        <taxon>Propionibacteriales</taxon>
        <taxon>Nocardioidaceae</taxon>
        <taxon>Thermasporomyces</taxon>
    </lineage>
</organism>
<dbReference type="InterPro" id="IPR036291">
    <property type="entry name" value="NAD(P)-bd_dom_sf"/>
</dbReference>
<dbReference type="Proteomes" id="UP000256485">
    <property type="component" value="Unassembled WGS sequence"/>
</dbReference>
<dbReference type="PROSITE" id="PS00074">
    <property type="entry name" value="GLFV_DEHYDROGENASE"/>
    <property type="match status" value="1"/>
</dbReference>
<evidence type="ECO:0000256" key="6">
    <source>
        <dbReference type="RuleBase" id="RU004417"/>
    </source>
</evidence>
<dbReference type="InterPro" id="IPR029752">
    <property type="entry name" value="D-isomer_DH_CS1"/>
</dbReference>
<dbReference type="Gene3D" id="3.40.50.10860">
    <property type="entry name" value="Leucine Dehydrogenase, chain A, domain 1"/>
    <property type="match status" value="1"/>
</dbReference>
<keyword evidence="5" id="KW-0547">Nucleotide-binding</keyword>
<dbReference type="FunFam" id="3.40.50.10860:FF:000010">
    <property type="entry name" value="Leucine dehydrogenase"/>
    <property type="match status" value="1"/>
</dbReference>
<dbReference type="EMBL" id="QTUC01000001">
    <property type="protein sequence ID" value="REF36694.1"/>
    <property type="molecule type" value="Genomic_DNA"/>
</dbReference>
<dbReference type="SMART" id="SM00839">
    <property type="entry name" value="ELFV_dehydrog"/>
    <property type="match status" value="1"/>
</dbReference>
<dbReference type="Pfam" id="PF00208">
    <property type="entry name" value="ELFV_dehydrog"/>
    <property type="match status" value="1"/>
</dbReference>
<dbReference type="PANTHER" id="PTHR42722">
    <property type="entry name" value="LEUCINE DEHYDROGENASE"/>
    <property type="match status" value="1"/>
</dbReference>
<dbReference type="InterPro" id="IPR006095">
    <property type="entry name" value="Glu/Leu/Phe/Val/Trp_DH"/>
</dbReference>
<dbReference type="PROSITE" id="PS00065">
    <property type="entry name" value="D_2_HYDROXYACID_DH_1"/>
    <property type="match status" value="1"/>
</dbReference>
<dbReference type="InterPro" id="IPR033524">
    <property type="entry name" value="Glu/Leu/Phe/Val_DH_AS"/>
</dbReference>
<evidence type="ECO:0000259" key="7">
    <source>
        <dbReference type="SMART" id="SM00839"/>
    </source>
</evidence>
<dbReference type="Gene3D" id="3.40.50.720">
    <property type="entry name" value="NAD(P)-binding Rossmann-like Domain"/>
    <property type="match status" value="1"/>
</dbReference>
<evidence type="ECO:0000313" key="9">
    <source>
        <dbReference type="Proteomes" id="UP000256485"/>
    </source>
</evidence>
<comment type="caution">
    <text evidence="8">The sequence shown here is derived from an EMBL/GenBank/DDBJ whole genome shotgun (WGS) entry which is preliminary data.</text>
</comment>
<dbReference type="InterPro" id="IPR006097">
    <property type="entry name" value="Glu/Leu/Phe/Val/Trp_DH_dimer"/>
</dbReference>
<feature type="active site" description="Proton donor/acceptor" evidence="4">
    <location>
        <position position="79"/>
    </location>
</feature>
<feature type="binding site" evidence="5">
    <location>
        <begin position="179"/>
        <end position="184"/>
    </location>
    <ligand>
        <name>NAD(+)</name>
        <dbReference type="ChEBI" id="CHEBI:57540"/>
    </ligand>
</feature>
<evidence type="ECO:0000256" key="4">
    <source>
        <dbReference type="PIRSR" id="PIRSR000188-1"/>
    </source>
</evidence>
<dbReference type="PIRSF" id="PIRSF000188">
    <property type="entry name" value="Phe_leu_dh"/>
    <property type="match status" value="1"/>
</dbReference>